<dbReference type="GO" id="GO:0008483">
    <property type="term" value="F:transaminase activity"/>
    <property type="evidence" value="ECO:0007669"/>
    <property type="project" value="UniProtKB-KW"/>
</dbReference>
<comment type="caution">
    <text evidence="6">The sequence shown here is derived from an EMBL/GenBank/DDBJ whole genome shotgun (WGS) entry which is preliminary data.</text>
</comment>
<dbReference type="InterPro" id="IPR015424">
    <property type="entry name" value="PyrdxlP-dep_Trfase"/>
</dbReference>
<dbReference type="RefSeq" id="WP_398660704.1">
    <property type="nucleotide sequence ID" value="NZ_JBITDC010000019.1"/>
</dbReference>
<feature type="domain" description="Aminotransferase class I/classII large" evidence="5">
    <location>
        <begin position="62"/>
        <end position="407"/>
    </location>
</feature>
<comment type="catalytic activity">
    <reaction evidence="4">
        <text>6-carboxyhexanoyl-[ACP] + L-alanine + H(+) = (8S)-8-amino-7-oxononanoate + holo-[ACP] + CO2</text>
        <dbReference type="Rhea" id="RHEA:42288"/>
        <dbReference type="Rhea" id="RHEA-COMP:9685"/>
        <dbReference type="Rhea" id="RHEA-COMP:9955"/>
        <dbReference type="ChEBI" id="CHEBI:15378"/>
        <dbReference type="ChEBI" id="CHEBI:16526"/>
        <dbReference type="ChEBI" id="CHEBI:57972"/>
        <dbReference type="ChEBI" id="CHEBI:64479"/>
        <dbReference type="ChEBI" id="CHEBI:78846"/>
        <dbReference type="ChEBI" id="CHEBI:149468"/>
        <dbReference type="EC" id="2.3.1.47"/>
    </reaction>
</comment>
<dbReference type="InterPro" id="IPR015422">
    <property type="entry name" value="PyrdxlP-dep_Trfase_small"/>
</dbReference>
<evidence type="ECO:0000313" key="7">
    <source>
        <dbReference type="Proteomes" id="UP001612415"/>
    </source>
</evidence>
<organism evidence="6 7">
    <name type="scientific">Streptomyces cellulosae</name>
    <dbReference type="NCBI Taxonomy" id="1968"/>
    <lineage>
        <taxon>Bacteria</taxon>
        <taxon>Bacillati</taxon>
        <taxon>Actinomycetota</taxon>
        <taxon>Actinomycetes</taxon>
        <taxon>Kitasatosporales</taxon>
        <taxon>Streptomycetaceae</taxon>
        <taxon>Streptomyces</taxon>
    </lineage>
</organism>
<evidence type="ECO:0000313" key="6">
    <source>
        <dbReference type="EMBL" id="MFI5680260.1"/>
    </source>
</evidence>
<accession>A0ABW7YDR7</accession>
<dbReference type="SUPFAM" id="SSF53383">
    <property type="entry name" value="PLP-dependent transferases"/>
    <property type="match status" value="1"/>
</dbReference>
<evidence type="ECO:0000256" key="3">
    <source>
        <dbReference type="ARBA" id="ARBA00022679"/>
    </source>
</evidence>
<evidence type="ECO:0000256" key="4">
    <source>
        <dbReference type="ARBA" id="ARBA00047715"/>
    </source>
</evidence>
<dbReference type="Gene3D" id="3.90.1150.10">
    <property type="entry name" value="Aspartate Aminotransferase, domain 1"/>
    <property type="match status" value="1"/>
</dbReference>
<gene>
    <name evidence="6" type="ORF">ACIA8P_37595</name>
</gene>
<reference evidence="6 7" key="1">
    <citation type="submission" date="2024-10" db="EMBL/GenBank/DDBJ databases">
        <title>The Natural Products Discovery Center: Release of the First 8490 Sequenced Strains for Exploring Actinobacteria Biosynthetic Diversity.</title>
        <authorList>
            <person name="Kalkreuter E."/>
            <person name="Kautsar S.A."/>
            <person name="Yang D."/>
            <person name="Bader C.D."/>
            <person name="Teijaro C.N."/>
            <person name="Fluegel L."/>
            <person name="Davis C.M."/>
            <person name="Simpson J.R."/>
            <person name="Lauterbach L."/>
            <person name="Steele A.D."/>
            <person name="Gui C."/>
            <person name="Meng S."/>
            <person name="Li G."/>
            <person name="Viehrig K."/>
            <person name="Ye F."/>
            <person name="Su P."/>
            <person name="Kiefer A.F."/>
            <person name="Nichols A."/>
            <person name="Cepeda A.J."/>
            <person name="Yan W."/>
            <person name="Fan B."/>
            <person name="Jiang Y."/>
            <person name="Adhikari A."/>
            <person name="Zheng C.-J."/>
            <person name="Schuster L."/>
            <person name="Cowan T.M."/>
            <person name="Smanski M.J."/>
            <person name="Chevrette M.G."/>
            <person name="De Carvalho L.P.S."/>
            <person name="Shen B."/>
        </authorList>
    </citation>
    <scope>NUCLEOTIDE SEQUENCE [LARGE SCALE GENOMIC DNA]</scope>
    <source>
        <strain evidence="6 7">NPDC051599</strain>
    </source>
</reference>
<dbReference type="Proteomes" id="UP001612415">
    <property type="component" value="Unassembled WGS sequence"/>
</dbReference>
<dbReference type="EC" id="2.3.1.47" evidence="2"/>
<dbReference type="PANTHER" id="PTHR13693">
    <property type="entry name" value="CLASS II AMINOTRANSFERASE/8-AMINO-7-OXONONANOATE SYNTHASE"/>
    <property type="match status" value="1"/>
</dbReference>
<dbReference type="InterPro" id="IPR015421">
    <property type="entry name" value="PyrdxlP-dep_Trfase_major"/>
</dbReference>
<name>A0ABW7YDR7_STRCE</name>
<proteinExistence type="predicted"/>
<evidence type="ECO:0000256" key="2">
    <source>
        <dbReference type="ARBA" id="ARBA00013187"/>
    </source>
</evidence>
<evidence type="ECO:0000256" key="1">
    <source>
        <dbReference type="ARBA" id="ARBA00001933"/>
    </source>
</evidence>
<evidence type="ECO:0000259" key="5">
    <source>
        <dbReference type="Pfam" id="PF00155"/>
    </source>
</evidence>
<protein>
    <recommendedName>
        <fullName evidence="2">8-amino-7-oxononanoate synthase</fullName>
        <ecNumber evidence="2">2.3.1.47</ecNumber>
    </recommendedName>
</protein>
<dbReference type="InterPro" id="IPR004839">
    <property type="entry name" value="Aminotransferase_I/II_large"/>
</dbReference>
<dbReference type="Gene3D" id="3.40.640.10">
    <property type="entry name" value="Type I PLP-dependent aspartate aminotransferase-like (Major domain)"/>
    <property type="match status" value="1"/>
</dbReference>
<keyword evidence="3" id="KW-0808">Transferase</keyword>
<dbReference type="EMBL" id="JBITDC010000019">
    <property type="protein sequence ID" value="MFI5680260.1"/>
    <property type="molecule type" value="Genomic_DNA"/>
</dbReference>
<keyword evidence="7" id="KW-1185">Reference proteome</keyword>
<dbReference type="InterPro" id="IPR050087">
    <property type="entry name" value="AON_synthase_class-II"/>
</dbReference>
<dbReference type="NCBIfam" id="NF005697">
    <property type="entry name" value="PRK07505.1"/>
    <property type="match status" value="1"/>
</dbReference>
<comment type="cofactor">
    <cofactor evidence="1">
        <name>pyridoxal 5'-phosphate</name>
        <dbReference type="ChEBI" id="CHEBI:597326"/>
    </cofactor>
</comment>
<keyword evidence="6" id="KW-0032">Aminotransferase</keyword>
<dbReference type="Pfam" id="PF00155">
    <property type="entry name" value="Aminotran_1_2"/>
    <property type="match status" value="1"/>
</dbReference>
<sequence length="416" mass="44250">MIQPQQETRPANWVESRINKTSDSLDVAFEQGLTGHVVTGRKPGKVVCLADGTEALEFVSCSYLGLEEHPALVTAAEEALRRFGVHLSTSRNRMRPHYLGELEDLLSTVYRGNKAVPFTSVGTVHLGLLPLLGAGALPSYPIAPGGSTFLVDKTAHSSMQVLRGVLDQIGPARRFDLETPDSLESALREARRDGRTPIVLIDGVGSMGGLIDVAGVLAALAPYQGHLYIDDAHGISVAGRYGAGYAFETLGDQLPLNVVIAGSLSKAFGGSGGFALVPSEDDVRVLRKFANPLVFGHSIMLPLLAANVASARLHLDGEVAALQERLWRNTEVFDELTGNRLVNAGLRSPVRGAHFDTEAAAFRAATALKEAGVLILPAFFPTVAKGTGLIRFALSSLHERGHLETAASILEGVWNG</sequence>